<evidence type="ECO:0000313" key="3">
    <source>
        <dbReference type="Proteomes" id="UP000076154"/>
    </source>
</evidence>
<evidence type="ECO:0000256" key="1">
    <source>
        <dbReference type="SAM" id="MobiDB-lite"/>
    </source>
</evidence>
<organism evidence="2 3">
    <name type="scientific">Hypsizygus marmoreus</name>
    <name type="common">White beech mushroom</name>
    <name type="synonym">Agaricus marmoreus</name>
    <dbReference type="NCBI Taxonomy" id="39966"/>
    <lineage>
        <taxon>Eukaryota</taxon>
        <taxon>Fungi</taxon>
        <taxon>Dikarya</taxon>
        <taxon>Basidiomycota</taxon>
        <taxon>Agaricomycotina</taxon>
        <taxon>Agaricomycetes</taxon>
        <taxon>Agaricomycetidae</taxon>
        <taxon>Agaricales</taxon>
        <taxon>Tricholomatineae</taxon>
        <taxon>Lyophyllaceae</taxon>
        <taxon>Hypsizygus</taxon>
    </lineage>
</organism>
<dbReference type="Proteomes" id="UP000076154">
    <property type="component" value="Unassembled WGS sequence"/>
</dbReference>
<protein>
    <submittedName>
        <fullName evidence="2">Uncharacterized protein</fullName>
    </submittedName>
</protein>
<dbReference type="OrthoDB" id="3063120at2759"/>
<name>A0A369JRB9_HYPMA</name>
<feature type="region of interest" description="Disordered" evidence="1">
    <location>
        <begin position="34"/>
        <end position="63"/>
    </location>
</feature>
<sequence>MRGSHSSSLKTSPPTSPGMHVQVMPVLNVQVQGYGSSSLSEQQTIDSPPSPSPVRNQSLRTGTQTLPSRYGFWFDLYLDKHGYGSHAREVLERRFEQTHSESHFIELLVSTVNITRGEASFIFQLMSHQPEGPEEDA</sequence>
<feature type="compositionally biased region" description="Low complexity" evidence="1">
    <location>
        <begin position="1"/>
        <end position="13"/>
    </location>
</feature>
<gene>
    <name evidence="2" type="ORF">Hypma_011130</name>
</gene>
<evidence type="ECO:0000313" key="2">
    <source>
        <dbReference type="EMBL" id="RDB21894.1"/>
    </source>
</evidence>
<dbReference type="InParanoid" id="A0A369JRB9"/>
<comment type="caution">
    <text evidence="2">The sequence shown here is derived from an EMBL/GenBank/DDBJ whole genome shotgun (WGS) entry which is preliminary data.</text>
</comment>
<proteinExistence type="predicted"/>
<reference evidence="2" key="1">
    <citation type="submission" date="2018-04" db="EMBL/GenBank/DDBJ databases">
        <title>Whole genome sequencing of Hypsizygus marmoreus.</title>
        <authorList>
            <person name="Choi I.-G."/>
            <person name="Min B."/>
            <person name="Kim J.-G."/>
            <person name="Kim S."/>
            <person name="Oh Y.-L."/>
            <person name="Kong W.-S."/>
            <person name="Park H."/>
            <person name="Jeong J."/>
            <person name="Song E.-S."/>
        </authorList>
    </citation>
    <scope>NUCLEOTIDE SEQUENCE [LARGE SCALE GENOMIC DNA]</scope>
    <source>
        <strain evidence="2">51987-8</strain>
    </source>
</reference>
<dbReference type="EMBL" id="LUEZ02000053">
    <property type="protein sequence ID" value="RDB21894.1"/>
    <property type="molecule type" value="Genomic_DNA"/>
</dbReference>
<dbReference type="AlphaFoldDB" id="A0A369JRB9"/>
<accession>A0A369JRB9</accession>
<feature type="region of interest" description="Disordered" evidence="1">
    <location>
        <begin position="1"/>
        <end position="20"/>
    </location>
</feature>
<keyword evidence="3" id="KW-1185">Reference proteome</keyword>